<comment type="caution">
    <text evidence="1">The sequence shown here is derived from an EMBL/GenBank/DDBJ whole genome shotgun (WGS) entry which is preliminary data.</text>
</comment>
<accession>A0A0F9B5T2</accession>
<evidence type="ECO:0000313" key="1">
    <source>
        <dbReference type="EMBL" id="KKK85969.1"/>
    </source>
</evidence>
<dbReference type="EMBL" id="LAZR01051067">
    <property type="protein sequence ID" value="KKK85969.1"/>
    <property type="molecule type" value="Genomic_DNA"/>
</dbReference>
<feature type="non-terminal residue" evidence="1">
    <location>
        <position position="1"/>
    </location>
</feature>
<name>A0A0F9B5T2_9ZZZZ</name>
<protein>
    <submittedName>
        <fullName evidence="1">Uncharacterized protein</fullName>
    </submittedName>
</protein>
<gene>
    <name evidence="1" type="ORF">LCGC14_2767920</name>
</gene>
<organism evidence="1">
    <name type="scientific">marine sediment metagenome</name>
    <dbReference type="NCBI Taxonomy" id="412755"/>
    <lineage>
        <taxon>unclassified sequences</taxon>
        <taxon>metagenomes</taxon>
        <taxon>ecological metagenomes</taxon>
    </lineage>
</organism>
<proteinExistence type="predicted"/>
<sequence>PKWCSISCYISKEAQLSIESKYPTPEEFLIKAPLYEKVVYSDEDIEEGSKIRFFSETFDSYCPTCNTHSIFEPVGGYKHYSNYHSDAWLNSEFFDVTVRCTRNKSHKLVFKFHVEEQSMQKIGQIPSIADLNLFDVKKYSKVLSKHYFQEFTKAIGLASHGVGVGSFVYLRRIFEFLIEESHLCAKEKSTWDDEVYIRARMNEKIELLCEELPRFLVDNKSIYSILSKGIHELSEQECLAAFPVMKVGIEIILDEKLEIMKRDRKLQEAQKAIASLSSSV</sequence>
<dbReference type="AlphaFoldDB" id="A0A0F9B5T2"/>
<reference evidence="1" key="1">
    <citation type="journal article" date="2015" name="Nature">
        <title>Complex archaea that bridge the gap between prokaryotes and eukaryotes.</title>
        <authorList>
            <person name="Spang A."/>
            <person name="Saw J.H."/>
            <person name="Jorgensen S.L."/>
            <person name="Zaremba-Niedzwiedzka K."/>
            <person name="Martijn J."/>
            <person name="Lind A.E."/>
            <person name="van Eijk R."/>
            <person name="Schleper C."/>
            <person name="Guy L."/>
            <person name="Ettema T.J."/>
        </authorList>
    </citation>
    <scope>NUCLEOTIDE SEQUENCE</scope>
</reference>